<sequence>MPISFLSLPPEIRNRIYDFAIGKHYNGVAGVAHSPLDEHYDLFPLEGLSIAQPALSRTSRQIRAETLSMFYSSHIFHITLSFATMVWVFSLPGGWHGQVMKWDKVLGPHAHHIRVISFSLYGYPERVSYEIYEAVPQGSGSEVMAFSDSLDAKSRGHSFTMFHYLGAINPDGPGFTAAQLAIQGRSPGIVDRHGNMRSRNIISSIHTTSTKMMSRQMPTYFSNQRLQPAPASTRLFPPLFSEGDCWHLDYAPRGPRAPN</sequence>
<accession>A0ACC3SGL8</accession>
<evidence type="ECO:0000313" key="1">
    <source>
        <dbReference type="EMBL" id="KAK8213171.1"/>
    </source>
</evidence>
<evidence type="ECO:0000313" key="2">
    <source>
        <dbReference type="Proteomes" id="UP001320706"/>
    </source>
</evidence>
<organism evidence="1 2">
    <name type="scientific">Zalaria obscura</name>
    <dbReference type="NCBI Taxonomy" id="2024903"/>
    <lineage>
        <taxon>Eukaryota</taxon>
        <taxon>Fungi</taxon>
        <taxon>Dikarya</taxon>
        <taxon>Ascomycota</taxon>
        <taxon>Pezizomycotina</taxon>
        <taxon>Dothideomycetes</taxon>
        <taxon>Dothideomycetidae</taxon>
        <taxon>Dothideales</taxon>
        <taxon>Zalariaceae</taxon>
        <taxon>Zalaria</taxon>
    </lineage>
</organism>
<comment type="caution">
    <text evidence="1">The sequence shown here is derived from an EMBL/GenBank/DDBJ whole genome shotgun (WGS) entry which is preliminary data.</text>
</comment>
<dbReference type="Proteomes" id="UP001320706">
    <property type="component" value="Unassembled WGS sequence"/>
</dbReference>
<protein>
    <submittedName>
        <fullName evidence="1">Uncharacterized protein</fullName>
    </submittedName>
</protein>
<gene>
    <name evidence="1" type="ORF">M8818_002469</name>
</gene>
<proteinExistence type="predicted"/>
<dbReference type="EMBL" id="JAMKPW020000011">
    <property type="protein sequence ID" value="KAK8213171.1"/>
    <property type="molecule type" value="Genomic_DNA"/>
</dbReference>
<reference evidence="1" key="1">
    <citation type="submission" date="2024-02" db="EMBL/GenBank/DDBJ databases">
        <title>Metagenome Assembled Genome of Zalaria obscura JY119.</title>
        <authorList>
            <person name="Vighnesh L."/>
            <person name="Jagadeeshwari U."/>
            <person name="Venkata Ramana C."/>
            <person name="Sasikala C."/>
        </authorList>
    </citation>
    <scope>NUCLEOTIDE SEQUENCE</scope>
    <source>
        <strain evidence="1">JY119</strain>
    </source>
</reference>
<keyword evidence="2" id="KW-1185">Reference proteome</keyword>
<name>A0ACC3SGL8_9PEZI</name>